<dbReference type="InterPro" id="IPR052246">
    <property type="entry name" value="Cell_Polariz_PKAAnc"/>
</dbReference>
<dbReference type="AlphaFoldDB" id="A0A087URR7"/>
<keyword evidence="1" id="KW-0418">Kinase</keyword>
<dbReference type="STRING" id="407821.A0A087URR7"/>
<protein>
    <submittedName>
        <fullName evidence="1">A-kinase anchor protein 10, mitochondrial</fullName>
    </submittedName>
</protein>
<dbReference type="GO" id="GO:0016301">
    <property type="term" value="F:kinase activity"/>
    <property type="evidence" value="ECO:0007669"/>
    <property type="project" value="UniProtKB-KW"/>
</dbReference>
<evidence type="ECO:0000313" key="1">
    <source>
        <dbReference type="EMBL" id="KFM80056.1"/>
    </source>
</evidence>
<sequence>MDSKHQSTSKIIKNLDDQDMRIDTQQFNPDALWQRPLAGKLQMAHVDHLGRVTTEFEPDPEKKRESRISRAVKKLVNWDANKDQEEMAWKVAERIVKDICSITMPESVDSMPKTIDSIPEIDDFLFDSSPS</sequence>
<name>A0A087URR7_STEMI</name>
<organism evidence="1 2">
    <name type="scientific">Stegodyphus mimosarum</name>
    <name type="common">African social velvet spider</name>
    <dbReference type="NCBI Taxonomy" id="407821"/>
    <lineage>
        <taxon>Eukaryota</taxon>
        <taxon>Metazoa</taxon>
        <taxon>Ecdysozoa</taxon>
        <taxon>Arthropoda</taxon>
        <taxon>Chelicerata</taxon>
        <taxon>Arachnida</taxon>
        <taxon>Araneae</taxon>
        <taxon>Araneomorphae</taxon>
        <taxon>Entelegynae</taxon>
        <taxon>Eresoidea</taxon>
        <taxon>Eresidae</taxon>
        <taxon>Stegodyphus</taxon>
    </lineage>
</organism>
<reference evidence="1 2" key="1">
    <citation type="submission" date="2013-11" db="EMBL/GenBank/DDBJ databases">
        <title>Genome sequencing of Stegodyphus mimosarum.</title>
        <authorList>
            <person name="Bechsgaard J."/>
        </authorList>
    </citation>
    <scope>NUCLEOTIDE SEQUENCE [LARGE SCALE GENOMIC DNA]</scope>
</reference>
<dbReference type="OrthoDB" id="5584247at2759"/>
<keyword evidence="1" id="KW-0808">Transferase</keyword>
<dbReference type="EMBL" id="KK121242">
    <property type="protein sequence ID" value="KFM80056.1"/>
    <property type="molecule type" value="Genomic_DNA"/>
</dbReference>
<dbReference type="GO" id="GO:0005739">
    <property type="term" value="C:mitochondrion"/>
    <property type="evidence" value="ECO:0007669"/>
    <property type="project" value="TreeGrafter"/>
</dbReference>
<dbReference type="Proteomes" id="UP000054359">
    <property type="component" value="Unassembled WGS sequence"/>
</dbReference>
<dbReference type="GO" id="GO:0005886">
    <property type="term" value="C:plasma membrane"/>
    <property type="evidence" value="ECO:0007669"/>
    <property type="project" value="TreeGrafter"/>
</dbReference>
<keyword evidence="2" id="KW-1185">Reference proteome</keyword>
<dbReference type="PANTHER" id="PTHR13155:SF1">
    <property type="entry name" value="A-KINASE ANCHOR PROTEIN 10, MITOCHONDRIAL"/>
    <property type="match status" value="1"/>
</dbReference>
<accession>A0A087URR7</accession>
<dbReference type="GO" id="GO:0008104">
    <property type="term" value="P:intracellular protein localization"/>
    <property type="evidence" value="ECO:0007669"/>
    <property type="project" value="TreeGrafter"/>
</dbReference>
<gene>
    <name evidence="1" type="ORF">X975_04178</name>
</gene>
<evidence type="ECO:0000313" key="2">
    <source>
        <dbReference type="Proteomes" id="UP000054359"/>
    </source>
</evidence>
<dbReference type="PANTHER" id="PTHR13155">
    <property type="entry name" value="A-KINASE ANCHOR PROTEINS"/>
    <property type="match status" value="1"/>
</dbReference>
<feature type="non-terminal residue" evidence="1">
    <location>
        <position position="131"/>
    </location>
</feature>
<proteinExistence type="predicted"/>